<organism evidence="1 2">
    <name type="scientific">Fusarium solani</name>
    <name type="common">Filamentous fungus</name>
    <dbReference type="NCBI Taxonomy" id="169388"/>
    <lineage>
        <taxon>Eukaryota</taxon>
        <taxon>Fungi</taxon>
        <taxon>Dikarya</taxon>
        <taxon>Ascomycota</taxon>
        <taxon>Pezizomycotina</taxon>
        <taxon>Sordariomycetes</taxon>
        <taxon>Hypocreomycetidae</taxon>
        <taxon>Hypocreales</taxon>
        <taxon>Nectriaceae</taxon>
        <taxon>Fusarium</taxon>
        <taxon>Fusarium solani species complex</taxon>
    </lineage>
</organism>
<protein>
    <submittedName>
        <fullName evidence="1">Uncharacterized protein</fullName>
    </submittedName>
</protein>
<evidence type="ECO:0000313" key="1">
    <source>
        <dbReference type="EMBL" id="KAH7243915.1"/>
    </source>
</evidence>
<reference evidence="1" key="1">
    <citation type="journal article" date="2021" name="Nat. Commun.">
        <title>Genetic determinants of endophytism in the Arabidopsis root mycobiome.</title>
        <authorList>
            <person name="Mesny F."/>
            <person name="Miyauchi S."/>
            <person name="Thiergart T."/>
            <person name="Pickel B."/>
            <person name="Atanasova L."/>
            <person name="Karlsson M."/>
            <person name="Huettel B."/>
            <person name="Barry K.W."/>
            <person name="Haridas S."/>
            <person name="Chen C."/>
            <person name="Bauer D."/>
            <person name="Andreopoulos W."/>
            <person name="Pangilinan J."/>
            <person name="LaButti K."/>
            <person name="Riley R."/>
            <person name="Lipzen A."/>
            <person name="Clum A."/>
            <person name="Drula E."/>
            <person name="Henrissat B."/>
            <person name="Kohler A."/>
            <person name="Grigoriev I.V."/>
            <person name="Martin F.M."/>
            <person name="Hacquard S."/>
        </authorList>
    </citation>
    <scope>NUCLEOTIDE SEQUENCE</scope>
    <source>
        <strain evidence="1">FSSC 5 MPI-SDFR-AT-0091</strain>
    </source>
</reference>
<accession>A0A9P9K4P0</accession>
<dbReference type="OrthoDB" id="5369347at2759"/>
<dbReference type="AlphaFoldDB" id="A0A9P9K4P0"/>
<name>A0A9P9K4P0_FUSSL</name>
<gene>
    <name evidence="1" type="ORF">B0J15DRAFT_369556</name>
</gene>
<dbReference type="EMBL" id="JAGTJS010000018">
    <property type="protein sequence ID" value="KAH7243915.1"/>
    <property type="molecule type" value="Genomic_DNA"/>
</dbReference>
<comment type="caution">
    <text evidence="1">The sequence shown here is derived from an EMBL/GenBank/DDBJ whole genome shotgun (WGS) entry which is preliminary data.</text>
</comment>
<proteinExistence type="predicted"/>
<sequence length="313" mass="35913">DNPLEHTCLPKEHYSCWYDQVLLPAITAAVQDPNILQYIPKSRHIAQSNSRARQEGISTERLKDGNANTDILGQGRRTHALSYILQQRHLGAIWQGAQSRAAAFPQFAGIRLYMGAKNLKLAYMNADLTQTIHDWRNQWNAAVDQTFLDHCVTYIDIGRQYTPRIGSVAEANVLLWRRCCLKRLWRQRQCWSRCYNATHSAEQRSSEVPEPLKPGSAPLRLAEYPKLTMRDTVDMTIKPTDGSREILEGLVYSQFYNFIKVPFDVAKQYPFQNRQLEKMALDPAYLDDCEGSTRGNHANQASLKLAYRLSKLR</sequence>
<dbReference type="Proteomes" id="UP000736672">
    <property type="component" value="Unassembled WGS sequence"/>
</dbReference>
<keyword evidence="2" id="KW-1185">Reference proteome</keyword>
<feature type="non-terminal residue" evidence="1">
    <location>
        <position position="313"/>
    </location>
</feature>
<evidence type="ECO:0000313" key="2">
    <source>
        <dbReference type="Proteomes" id="UP000736672"/>
    </source>
</evidence>
<feature type="non-terminal residue" evidence="1">
    <location>
        <position position="1"/>
    </location>
</feature>